<protein>
    <submittedName>
        <fullName evidence="1">Uncharacterized protein</fullName>
    </submittedName>
</protein>
<sequence length="237" mass="25969">MTGGGSRAALVIGSAFMHDLGSLFPVTMTLTGDELAFTFVSSWPSPDAVGEWIRRRSDTVMAGRVPRFFVDATGRRIRVELAGSPVRALIVLAGEVTPASVNAPRFGRWQDQMPCLVRGAMEELARMLSRCHHRAGGAEPLIDLELAYRPDREYEARLAGAHERVRGFIAPVRPVLAMRWRSATSAQRRAFTAELPDGGPARGRFRRRRTTRILGLAVEILPLRGAAREGAGGPCPW</sequence>
<dbReference type="RefSeq" id="WP_348947299.1">
    <property type="nucleotide sequence ID" value="NZ_JBDZYD010000001.1"/>
</dbReference>
<comment type="caution">
    <text evidence="1">The sequence shown here is derived from an EMBL/GenBank/DDBJ whole genome shotgun (WGS) entry which is preliminary data.</text>
</comment>
<dbReference type="EMBL" id="JBDZYD010000001">
    <property type="protein sequence ID" value="MEQ0557970.1"/>
    <property type="molecule type" value="Genomic_DNA"/>
</dbReference>
<keyword evidence="2" id="KW-1185">Reference proteome</keyword>
<name>A0ABV0L6P8_9PSEU</name>
<evidence type="ECO:0000313" key="1">
    <source>
        <dbReference type="EMBL" id="MEQ0557970.1"/>
    </source>
</evidence>
<gene>
    <name evidence="1" type="ORF">ABJI51_02720</name>
</gene>
<reference evidence="1 2" key="1">
    <citation type="submission" date="2024-05" db="EMBL/GenBank/DDBJ databases">
        <authorList>
            <person name="Zhao H."/>
            <person name="Xu Y."/>
            <person name="Lin S."/>
            <person name="Spain J.C."/>
            <person name="Zhou N.-Y."/>
        </authorList>
    </citation>
    <scope>NUCLEOTIDE SEQUENCE [LARGE SCALE GENOMIC DNA]</scope>
    <source>
        <strain evidence="1 2">NEAU-NG30</strain>
    </source>
</reference>
<proteinExistence type="predicted"/>
<organism evidence="1 2">
    <name type="scientific">Amycolatopsis melonis</name>
    <dbReference type="NCBI Taxonomy" id="3156488"/>
    <lineage>
        <taxon>Bacteria</taxon>
        <taxon>Bacillati</taxon>
        <taxon>Actinomycetota</taxon>
        <taxon>Actinomycetes</taxon>
        <taxon>Pseudonocardiales</taxon>
        <taxon>Pseudonocardiaceae</taxon>
        <taxon>Amycolatopsis</taxon>
    </lineage>
</organism>
<dbReference type="Proteomes" id="UP001440984">
    <property type="component" value="Unassembled WGS sequence"/>
</dbReference>
<accession>A0ABV0L6P8</accession>
<evidence type="ECO:0000313" key="2">
    <source>
        <dbReference type="Proteomes" id="UP001440984"/>
    </source>
</evidence>